<evidence type="ECO:0000256" key="2">
    <source>
        <dbReference type="ARBA" id="ARBA00022722"/>
    </source>
</evidence>
<dbReference type="EC" id="5.6.2.4" evidence="13"/>
<evidence type="ECO:0000256" key="10">
    <source>
        <dbReference type="ARBA" id="ARBA00023204"/>
    </source>
</evidence>
<dbReference type="AlphaFoldDB" id="A0A921JR60"/>
<dbReference type="Gene3D" id="3.40.50.300">
    <property type="entry name" value="P-loop containing nucleotide triphosphate hydrolases"/>
    <property type="match status" value="2"/>
</dbReference>
<keyword evidence="8 15" id="KW-0067">ATP-binding</keyword>
<dbReference type="InterPro" id="IPR011604">
    <property type="entry name" value="PDDEXK-like_dom_sf"/>
</dbReference>
<evidence type="ECO:0000256" key="1">
    <source>
        <dbReference type="ARBA" id="ARBA00009922"/>
    </source>
</evidence>
<evidence type="ECO:0000256" key="11">
    <source>
        <dbReference type="ARBA" id="ARBA00023235"/>
    </source>
</evidence>
<dbReference type="PROSITE" id="PS51198">
    <property type="entry name" value="UVRD_HELICASE_ATP_BIND"/>
    <property type="match status" value="1"/>
</dbReference>
<comment type="catalytic activity">
    <reaction evidence="14">
        <text>ATP + H2O = ADP + phosphate + H(+)</text>
        <dbReference type="Rhea" id="RHEA:13065"/>
        <dbReference type="ChEBI" id="CHEBI:15377"/>
        <dbReference type="ChEBI" id="CHEBI:15378"/>
        <dbReference type="ChEBI" id="CHEBI:30616"/>
        <dbReference type="ChEBI" id="CHEBI:43474"/>
        <dbReference type="ChEBI" id="CHEBI:456216"/>
        <dbReference type="EC" id="5.6.2.4"/>
    </reaction>
</comment>
<dbReference type="PANTHER" id="PTHR11070">
    <property type="entry name" value="UVRD / RECB / PCRA DNA HELICASE FAMILY MEMBER"/>
    <property type="match status" value="1"/>
</dbReference>
<keyword evidence="4" id="KW-0227">DNA damage</keyword>
<evidence type="ECO:0000256" key="9">
    <source>
        <dbReference type="ARBA" id="ARBA00023125"/>
    </source>
</evidence>
<evidence type="ECO:0000313" key="18">
    <source>
        <dbReference type="EMBL" id="HJE51158.1"/>
    </source>
</evidence>
<accession>A0A921JR60</accession>
<sequence length="1034" mass="111391">MSFRLLPPRQRALPALSEAQSAAAAVHTGTRVVLGGPGTGKSILVAEAAAARVKAGSSLERIVVLAHSRAAAQHLRREISRRLDSAQTSANVTTTHGLALGLLRRYWPHEEGQWELLRAPEQESRIRELLQGRPLELWPEAVHQAVGTRAFARQLREVMARVRQLALDPMELAAAATEIDDELFYGVASFLEEYLTVGDFEGSLDYSELVLRARLLLQDTDVADGVRAAYDAIIVDDAQEFDVGQVGLVGDLARLGIPVWAAGDPYQRIGGFRGASPDALVTLAGLPDAQTITLDWGFRSDDELARAHATLRFKMEARPSFKPPGPPTAGGVVAARVFDDESAELAHVAAELRHAATHDGVPWGQMAVVARSGRAQLGSIAKELIRLGVPVDVSGDEIALSEQSSVATLLLALRISVRPTGPEADEARLLLSSPLAQLDGVAQRKLGRALLGTHKHLGTSVMLLSRCLTEPALLEGLDTPEAESARQLAALLAGARELSDADAEVQEILWHLWDGTQWPGSLRESALRGSRRANAELDAVVELFELASRNDDLRGAAGVDTFVTEVEGQEIPADTGRELDLVGRGVRVVTAHRTRGLEWDRVWVVGVQEGLWPRLTRAGLMLDPARLSAEGLLDATTQVSQLQPERQLFYVACTRARHELRVSAVQGVDGEGGRPSRFLGELGVAVERIYGQPARPLSAASLVGELRRVLTDGEASAGLRRAAALQLAELAVQTTSEGSTSFPAAQPELWWGMHGSSSGAPAVADTIRITGSALDTLLECPRRWFLSRKAMGESARQSRASLGDVVHLIAREAATAGLSADEMHAKLDEIWTQIPFEAEWLSVSERSEIDAAVDRFATYHQATASDLIAVEQPFRVEMEVDGQKVELVGVVDRLERGADGRVRVVDLKTGRRLLKDKDVADNAQLGVYQLATQLGGFDEVAPNVSGVSAPALLMLRHGDGLPEMATQASIDDSPTLNDEELLVGPTWVHDQVAAGVRIIKSGQFDAVECGSCRFCPFQVSCPAMQGKPKAGRQR</sequence>
<reference evidence="18" key="2">
    <citation type="submission" date="2021-09" db="EMBL/GenBank/DDBJ databases">
        <authorList>
            <person name="Gilroy R."/>
        </authorList>
    </citation>
    <scope>NUCLEOTIDE SEQUENCE</scope>
    <source>
        <strain evidence="18">ChiGjej3B3-7470</strain>
    </source>
</reference>
<keyword evidence="3 15" id="KW-0547">Nucleotide-binding</keyword>
<evidence type="ECO:0000259" key="16">
    <source>
        <dbReference type="PROSITE" id="PS51198"/>
    </source>
</evidence>
<dbReference type="Pfam" id="PF13361">
    <property type="entry name" value="UvrD_C"/>
    <property type="match status" value="1"/>
</dbReference>
<dbReference type="InterPro" id="IPR000212">
    <property type="entry name" value="DNA_helicase_UvrD/REP"/>
</dbReference>
<dbReference type="GO" id="GO:0004527">
    <property type="term" value="F:exonuclease activity"/>
    <property type="evidence" value="ECO:0007669"/>
    <property type="project" value="UniProtKB-KW"/>
</dbReference>
<keyword evidence="9" id="KW-0238">DNA-binding</keyword>
<dbReference type="EMBL" id="DYZF01000099">
    <property type="protein sequence ID" value="HJE51158.1"/>
    <property type="molecule type" value="Genomic_DNA"/>
</dbReference>
<evidence type="ECO:0000259" key="17">
    <source>
        <dbReference type="PROSITE" id="PS51217"/>
    </source>
</evidence>
<evidence type="ECO:0000256" key="13">
    <source>
        <dbReference type="ARBA" id="ARBA00034808"/>
    </source>
</evidence>
<dbReference type="GO" id="GO:0043138">
    <property type="term" value="F:3'-5' DNA helicase activity"/>
    <property type="evidence" value="ECO:0007669"/>
    <property type="project" value="UniProtKB-EC"/>
</dbReference>
<dbReference type="GO" id="GO:0000725">
    <property type="term" value="P:recombinational repair"/>
    <property type="evidence" value="ECO:0007669"/>
    <property type="project" value="TreeGrafter"/>
</dbReference>
<keyword evidence="11" id="KW-0413">Isomerase</keyword>
<evidence type="ECO:0000256" key="6">
    <source>
        <dbReference type="ARBA" id="ARBA00022806"/>
    </source>
</evidence>
<dbReference type="Proteomes" id="UP000712713">
    <property type="component" value="Unassembled WGS sequence"/>
</dbReference>
<name>A0A921JR60_9ACTN</name>
<feature type="domain" description="UvrD-like helicase C-terminal" evidence="17">
    <location>
        <begin position="302"/>
        <end position="596"/>
    </location>
</feature>
<keyword evidence="6 15" id="KW-0347">Helicase</keyword>
<comment type="catalytic activity">
    <reaction evidence="12">
        <text>Couples ATP hydrolysis with the unwinding of duplex DNA by translocating in the 3'-5' direction.</text>
        <dbReference type="EC" id="5.6.2.4"/>
    </reaction>
</comment>
<evidence type="ECO:0000256" key="12">
    <source>
        <dbReference type="ARBA" id="ARBA00034617"/>
    </source>
</evidence>
<dbReference type="GO" id="GO:0003677">
    <property type="term" value="F:DNA binding"/>
    <property type="evidence" value="ECO:0007669"/>
    <property type="project" value="UniProtKB-KW"/>
</dbReference>
<evidence type="ECO:0000256" key="14">
    <source>
        <dbReference type="ARBA" id="ARBA00048988"/>
    </source>
</evidence>
<comment type="similarity">
    <text evidence="1">Belongs to the helicase family. UvrD subfamily.</text>
</comment>
<evidence type="ECO:0000256" key="7">
    <source>
        <dbReference type="ARBA" id="ARBA00022839"/>
    </source>
</evidence>
<dbReference type="InterPro" id="IPR013986">
    <property type="entry name" value="DExx_box_DNA_helicase_dom_sf"/>
</dbReference>
<dbReference type="GO" id="GO:0005829">
    <property type="term" value="C:cytosol"/>
    <property type="evidence" value="ECO:0007669"/>
    <property type="project" value="TreeGrafter"/>
</dbReference>
<dbReference type="Gene3D" id="3.90.320.10">
    <property type="match status" value="1"/>
</dbReference>
<reference evidence="18" key="1">
    <citation type="journal article" date="2021" name="PeerJ">
        <title>Extensive microbial diversity within the chicken gut microbiome revealed by metagenomics and culture.</title>
        <authorList>
            <person name="Gilroy R."/>
            <person name="Ravi A."/>
            <person name="Getino M."/>
            <person name="Pursley I."/>
            <person name="Horton D.L."/>
            <person name="Alikhan N.F."/>
            <person name="Baker D."/>
            <person name="Gharbi K."/>
            <person name="Hall N."/>
            <person name="Watson M."/>
            <person name="Adriaenssens E.M."/>
            <person name="Foster-Nyarko E."/>
            <person name="Jarju S."/>
            <person name="Secka A."/>
            <person name="Antonio M."/>
            <person name="Oren A."/>
            <person name="Chaudhuri R.R."/>
            <person name="La Ragione R."/>
            <person name="Hildebrand F."/>
            <person name="Pallen M.J."/>
        </authorList>
    </citation>
    <scope>NUCLEOTIDE SEQUENCE</scope>
    <source>
        <strain evidence="18">ChiGjej3B3-7470</strain>
    </source>
</reference>
<evidence type="ECO:0000313" key="19">
    <source>
        <dbReference type="Proteomes" id="UP000712713"/>
    </source>
</evidence>
<dbReference type="Gene3D" id="1.10.10.160">
    <property type="match status" value="1"/>
</dbReference>
<keyword evidence="5 15" id="KW-0378">Hydrolase</keyword>
<feature type="domain" description="UvrD-like helicase ATP-binding" evidence="16">
    <location>
        <begin position="14"/>
        <end position="301"/>
    </location>
</feature>
<evidence type="ECO:0000256" key="15">
    <source>
        <dbReference type="PROSITE-ProRule" id="PRU00560"/>
    </source>
</evidence>
<dbReference type="InterPro" id="IPR014016">
    <property type="entry name" value="UvrD-like_ATP-bd"/>
</dbReference>
<gene>
    <name evidence="18" type="ORF">K8V15_04150</name>
</gene>
<dbReference type="PANTHER" id="PTHR11070:SF59">
    <property type="entry name" value="DNA 3'-5' HELICASE"/>
    <property type="match status" value="1"/>
</dbReference>
<feature type="binding site" evidence="15">
    <location>
        <begin position="35"/>
        <end position="42"/>
    </location>
    <ligand>
        <name>ATP</name>
        <dbReference type="ChEBI" id="CHEBI:30616"/>
    </ligand>
</feature>
<comment type="caution">
    <text evidence="18">The sequence shown here is derived from an EMBL/GenBank/DDBJ whole genome shotgun (WGS) entry which is preliminary data.</text>
</comment>
<keyword evidence="2" id="KW-0540">Nuclease</keyword>
<evidence type="ECO:0000256" key="4">
    <source>
        <dbReference type="ARBA" id="ARBA00022763"/>
    </source>
</evidence>
<organism evidence="18 19">
    <name type="scientific">Tessaracoccus flavescens</name>
    <dbReference type="NCBI Taxonomy" id="399497"/>
    <lineage>
        <taxon>Bacteria</taxon>
        <taxon>Bacillati</taxon>
        <taxon>Actinomycetota</taxon>
        <taxon>Actinomycetes</taxon>
        <taxon>Propionibacteriales</taxon>
        <taxon>Propionibacteriaceae</taxon>
        <taxon>Tessaracoccus</taxon>
    </lineage>
</organism>
<dbReference type="InterPro" id="IPR027417">
    <property type="entry name" value="P-loop_NTPase"/>
</dbReference>
<dbReference type="GO" id="GO:0005524">
    <property type="term" value="F:ATP binding"/>
    <property type="evidence" value="ECO:0007669"/>
    <property type="project" value="UniProtKB-UniRule"/>
</dbReference>
<dbReference type="Pfam" id="PF12705">
    <property type="entry name" value="PDDEXK_1"/>
    <property type="match status" value="1"/>
</dbReference>
<dbReference type="GO" id="GO:0033202">
    <property type="term" value="C:DNA helicase complex"/>
    <property type="evidence" value="ECO:0007669"/>
    <property type="project" value="TreeGrafter"/>
</dbReference>
<dbReference type="SUPFAM" id="SSF52540">
    <property type="entry name" value="P-loop containing nucleoside triphosphate hydrolases"/>
    <property type="match status" value="1"/>
</dbReference>
<keyword evidence="10" id="KW-0234">DNA repair</keyword>
<evidence type="ECO:0000256" key="8">
    <source>
        <dbReference type="ARBA" id="ARBA00022840"/>
    </source>
</evidence>
<evidence type="ECO:0000256" key="3">
    <source>
        <dbReference type="ARBA" id="ARBA00022741"/>
    </source>
</evidence>
<dbReference type="InterPro" id="IPR014017">
    <property type="entry name" value="DNA_helicase_UvrD-like_C"/>
</dbReference>
<evidence type="ECO:0000256" key="5">
    <source>
        <dbReference type="ARBA" id="ARBA00022801"/>
    </source>
</evidence>
<dbReference type="PROSITE" id="PS51217">
    <property type="entry name" value="UVRD_HELICASE_CTER"/>
    <property type="match status" value="1"/>
</dbReference>
<proteinExistence type="inferred from homology"/>
<keyword evidence="7" id="KW-0269">Exonuclease</keyword>
<protein>
    <recommendedName>
        <fullName evidence="13">DNA 3'-5' helicase</fullName>
        <ecNumber evidence="13">5.6.2.4</ecNumber>
    </recommendedName>
</protein>
<dbReference type="InterPro" id="IPR038726">
    <property type="entry name" value="PDDEXK_AddAB-type"/>
</dbReference>
<dbReference type="Gene3D" id="1.10.486.10">
    <property type="entry name" value="PCRA, domain 4"/>
    <property type="match status" value="1"/>
</dbReference>
<dbReference type="Pfam" id="PF00580">
    <property type="entry name" value="UvrD-helicase"/>
    <property type="match status" value="1"/>
</dbReference>